<keyword evidence="5 7" id="KW-0472">Membrane</keyword>
<sequence length="333" mass="36895">MDLFLRLFNDDPNSQLPDLTWYNVAIASSFLVVNGIISLSLGLKLEKSLLTSSIRCIIQLTIMGNILENVFKAQHPVLAMLMTFVLVFLSSIETVYNKSEWSFNGMFPSVFLSTAFSTFFIGIVGTRYAMNERQFWLPELFIPTIGLLLGITTGAIAVGISSCLKKAGEESGQIETYLSYGASREEAGRSIAKESIRLALLPTINRMSVIGLITIPGAMTGQILGGAPIMKAVMYQQIITFMISATSSLSVLGSVYYCLHRLIDKKHRLRTERVHKHKANILHDIKSLLLDLCCFDKITTDGSDDISSSSDSNNNKHRESSPLLNKKQLPSYH</sequence>
<comment type="similarity">
    <text evidence="2">Belongs to the UPF0014 family.</text>
</comment>
<dbReference type="PANTHER" id="PTHR30028">
    <property type="entry name" value="UPF0014 INNER MEMBRANE PROTEIN YBBM-RELATED"/>
    <property type="match status" value="1"/>
</dbReference>
<proteinExistence type="inferred from homology"/>
<accession>A0A2G4T1S2</accession>
<evidence type="ECO:0000313" key="9">
    <source>
        <dbReference type="Proteomes" id="UP000242254"/>
    </source>
</evidence>
<keyword evidence="3 7" id="KW-0812">Transmembrane</keyword>
<keyword evidence="4 7" id="KW-1133">Transmembrane helix</keyword>
<evidence type="ECO:0000256" key="6">
    <source>
        <dbReference type="SAM" id="MobiDB-lite"/>
    </source>
</evidence>
<comment type="subcellular location">
    <subcellularLocation>
        <location evidence="1">Membrane</location>
        <topology evidence="1">Multi-pass membrane protein</topology>
    </subcellularLocation>
</comment>
<feature type="transmembrane region" description="Helical" evidence="7">
    <location>
        <begin position="108"/>
        <end position="128"/>
    </location>
</feature>
<evidence type="ECO:0000256" key="1">
    <source>
        <dbReference type="ARBA" id="ARBA00004141"/>
    </source>
</evidence>
<evidence type="ECO:0000313" key="8">
    <source>
        <dbReference type="EMBL" id="PHZ14970.1"/>
    </source>
</evidence>
<evidence type="ECO:0000256" key="4">
    <source>
        <dbReference type="ARBA" id="ARBA00022989"/>
    </source>
</evidence>
<feature type="transmembrane region" description="Helical" evidence="7">
    <location>
        <begin position="20"/>
        <end position="41"/>
    </location>
</feature>
<dbReference type="AlphaFoldDB" id="A0A2G4T1S2"/>
<keyword evidence="9" id="KW-1185">Reference proteome</keyword>
<feature type="transmembrane region" description="Helical" evidence="7">
    <location>
        <begin position="238"/>
        <end position="259"/>
    </location>
</feature>
<evidence type="ECO:0000256" key="5">
    <source>
        <dbReference type="ARBA" id="ARBA00023136"/>
    </source>
</evidence>
<evidence type="ECO:0000256" key="7">
    <source>
        <dbReference type="SAM" id="Phobius"/>
    </source>
</evidence>
<dbReference type="InterPro" id="IPR005226">
    <property type="entry name" value="UPF0014_fam"/>
</dbReference>
<dbReference type="EMBL" id="KZ303845">
    <property type="protein sequence ID" value="PHZ14970.1"/>
    <property type="molecule type" value="Genomic_DNA"/>
</dbReference>
<evidence type="ECO:0000256" key="2">
    <source>
        <dbReference type="ARBA" id="ARBA00005268"/>
    </source>
</evidence>
<feature type="transmembrane region" description="Helical" evidence="7">
    <location>
        <begin position="77"/>
        <end position="96"/>
    </location>
</feature>
<feature type="region of interest" description="Disordered" evidence="6">
    <location>
        <begin position="303"/>
        <end position="333"/>
    </location>
</feature>
<feature type="transmembrane region" description="Helical" evidence="7">
    <location>
        <begin position="53"/>
        <end position="71"/>
    </location>
</feature>
<reference evidence="8 9" key="1">
    <citation type="journal article" date="2016" name="Proc. Natl. Acad. Sci. U.S.A.">
        <title>Lipid metabolic changes in an early divergent fungus govern the establishment of a mutualistic symbiosis with endobacteria.</title>
        <authorList>
            <person name="Lastovetsky O.A."/>
            <person name="Gaspar M.L."/>
            <person name="Mondo S.J."/>
            <person name="LaButti K.M."/>
            <person name="Sandor L."/>
            <person name="Grigoriev I.V."/>
            <person name="Henry S.A."/>
            <person name="Pawlowska T.E."/>
        </authorList>
    </citation>
    <scope>NUCLEOTIDE SEQUENCE [LARGE SCALE GENOMIC DNA]</scope>
    <source>
        <strain evidence="8 9">ATCC 52813</strain>
    </source>
</reference>
<dbReference type="GO" id="GO:0005886">
    <property type="term" value="C:plasma membrane"/>
    <property type="evidence" value="ECO:0007669"/>
    <property type="project" value="TreeGrafter"/>
</dbReference>
<feature type="transmembrane region" description="Helical" evidence="7">
    <location>
        <begin position="140"/>
        <end position="164"/>
    </location>
</feature>
<dbReference type="GeneID" id="35436192"/>
<organism evidence="8 9">
    <name type="scientific">Rhizopus microsporus ATCC 52813</name>
    <dbReference type="NCBI Taxonomy" id="1340429"/>
    <lineage>
        <taxon>Eukaryota</taxon>
        <taxon>Fungi</taxon>
        <taxon>Fungi incertae sedis</taxon>
        <taxon>Mucoromycota</taxon>
        <taxon>Mucoromycotina</taxon>
        <taxon>Mucoromycetes</taxon>
        <taxon>Mucorales</taxon>
        <taxon>Mucorineae</taxon>
        <taxon>Rhizopodaceae</taxon>
        <taxon>Rhizopus</taxon>
    </lineage>
</organism>
<evidence type="ECO:0000256" key="3">
    <source>
        <dbReference type="ARBA" id="ARBA00022692"/>
    </source>
</evidence>
<gene>
    <name evidence="8" type="ORF">RHIMIDRAFT_108516</name>
</gene>
<protein>
    <submittedName>
        <fullName evidence="8">UPF0014-domain-containing protein</fullName>
    </submittedName>
</protein>
<dbReference type="Proteomes" id="UP000242254">
    <property type="component" value="Unassembled WGS sequence"/>
</dbReference>
<dbReference type="Pfam" id="PF03649">
    <property type="entry name" value="UPF0014"/>
    <property type="match status" value="1"/>
</dbReference>
<dbReference type="RefSeq" id="XP_023468678.1">
    <property type="nucleotide sequence ID" value="XM_023605202.1"/>
</dbReference>
<dbReference type="PANTHER" id="PTHR30028:SF0">
    <property type="entry name" value="PROTEIN ALUMINUM SENSITIVE 3"/>
    <property type="match status" value="1"/>
</dbReference>
<name>A0A2G4T1S2_RHIZD</name>